<proteinExistence type="predicted"/>
<reference evidence="5 6" key="1">
    <citation type="submission" date="2020-07" db="EMBL/GenBank/DDBJ databases">
        <title>Sequencing the genomes of 1000 actinobacteria strains.</title>
        <authorList>
            <person name="Klenk H.-P."/>
        </authorList>
    </citation>
    <scope>NUCLEOTIDE SEQUENCE [LARGE SCALE GENOMIC DNA]</scope>
    <source>
        <strain evidence="5 6">DSM 104001</strain>
    </source>
</reference>
<keyword evidence="6" id="KW-1185">Reference proteome</keyword>
<dbReference type="GO" id="GO:0016020">
    <property type="term" value="C:membrane"/>
    <property type="evidence" value="ECO:0007669"/>
    <property type="project" value="UniProtKB-SubCell"/>
</dbReference>
<dbReference type="PANTHER" id="PTHR37042:SF4">
    <property type="entry name" value="OUTER MEMBRANE PROTEIN RV1973"/>
    <property type="match status" value="1"/>
</dbReference>
<feature type="compositionally biased region" description="Acidic residues" evidence="3">
    <location>
        <begin position="75"/>
        <end position="91"/>
    </location>
</feature>
<feature type="region of interest" description="Disordered" evidence="3">
    <location>
        <begin position="1"/>
        <end position="96"/>
    </location>
</feature>
<keyword evidence="2 4" id="KW-0472">Membrane</keyword>
<dbReference type="RefSeq" id="WP_179715489.1">
    <property type="nucleotide sequence ID" value="NZ_JACBZT010000001.1"/>
</dbReference>
<feature type="compositionally biased region" description="Basic and acidic residues" evidence="3">
    <location>
        <begin position="21"/>
        <end position="47"/>
    </location>
</feature>
<keyword evidence="4" id="KW-1133">Transmembrane helix</keyword>
<feature type="compositionally biased region" description="Basic and acidic residues" evidence="3">
    <location>
        <begin position="1"/>
        <end position="11"/>
    </location>
</feature>
<evidence type="ECO:0000256" key="4">
    <source>
        <dbReference type="SAM" id="Phobius"/>
    </source>
</evidence>
<feature type="compositionally biased region" description="Basic residues" evidence="3">
    <location>
        <begin position="63"/>
        <end position="72"/>
    </location>
</feature>
<dbReference type="Proteomes" id="UP000541969">
    <property type="component" value="Unassembled WGS sequence"/>
</dbReference>
<sequence length="256" mass="27789">MTSEARERALAEDDTVLVTDAEERSGDEPAAEEARSQADEPTEKAEETALQDQDDEVAEPAKGRRGLRRRRAAAADEEDAEELEPADDEDDTDRRRRGAGALTTGLAVLLVLLLAGGAWLWFTRPKTSSVHTGDYVAVLQAARSEIVDLTSFDYLTLDDDIAQAKRITTGDLQKEVVAQLNKTRADVTNAQAVVSTEVIGAAVTKADDEHGTVVLFIQSTQKNNQVSQAQVLQYQVEANLTKVGDRWLLSGIQGQG</sequence>
<evidence type="ECO:0000256" key="1">
    <source>
        <dbReference type="ARBA" id="ARBA00004370"/>
    </source>
</evidence>
<dbReference type="PANTHER" id="PTHR37042">
    <property type="entry name" value="OUTER MEMBRANE PROTEIN RV1973"/>
    <property type="match status" value="1"/>
</dbReference>
<evidence type="ECO:0000256" key="3">
    <source>
        <dbReference type="SAM" id="MobiDB-lite"/>
    </source>
</evidence>
<evidence type="ECO:0000313" key="6">
    <source>
        <dbReference type="Proteomes" id="UP000541969"/>
    </source>
</evidence>
<dbReference type="AlphaFoldDB" id="A0A853CCI1"/>
<protein>
    <submittedName>
        <fullName evidence="5">Mce-associated membrane protein</fullName>
    </submittedName>
</protein>
<name>A0A853CCI1_9ACTN</name>
<dbReference type="EMBL" id="JACBZT010000001">
    <property type="protein sequence ID" value="NYJ04819.1"/>
    <property type="molecule type" value="Genomic_DNA"/>
</dbReference>
<comment type="caution">
    <text evidence="5">The sequence shown here is derived from an EMBL/GenBank/DDBJ whole genome shotgun (WGS) entry which is preliminary data.</text>
</comment>
<accession>A0A853CCI1</accession>
<evidence type="ECO:0000256" key="2">
    <source>
        <dbReference type="ARBA" id="ARBA00023136"/>
    </source>
</evidence>
<comment type="subcellular location">
    <subcellularLocation>
        <location evidence="1">Membrane</location>
    </subcellularLocation>
</comment>
<organism evidence="5 6">
    <name type="scientific">Petropleomorpha daqingensis</name>
    <dbReference type="NCBI Taxonomy" id="2026353"/>
    <lineage>
        <taxon>Bacteria</taxon>
        <taxon>Bacillati</taxon>
        <taxon>Actinomycetota</taxon>
        <taxon>Actinomycetes</taxon>
        <taxon>Geodermatophilales</taxon>
        <taxon>Geodermatophilaceae</taxon>
        <taxon>Petropleomorpha</taxon>
    </lineage>
</organism>
<gene>
    <name evidence="5" type="ORF">GGQ55_001097</name>
</gene>
<feature type="transmembrane region" description="Helical" evidence="4">
    <location>
        <begin position="101"/>
        <end position="122"/>
    </location>
</feature>
<keyword evidence="4" id="KW-0812">Transmembrane</keyword>
<evidence type="ECO:0000313" key="5">
    <source>
        <dbReference type="EMBL" id="NYJ04819.1"/>
    </source>
</evidence>